<dbReference type="EMBL" id="VSSQ01018803">
    <property type="protein sequence ID" value="MPM62315.1"/>
    <property type="molecule type" value="Genomic_DNA"/>
</dbReference>
<proteinExistence type="predicted"/>
<accession>A0A645BA54</accession>
<dbReference type="InterPro" id="IPR008286">
    <property type="entry name" value="Prn/Lys/Arg_de-COase_C"/>
</dbReference>
<dbReference type="GO" id="GO:0003824">
    <property type="term" value="F:catalytic activity"/>
    <property type="evidence" value="ECO:0007669"/>
    <property type="project" value="InterPro"/>
</dbReference>
<dbReference type="SUPFAM" id="SSF55904">
    <property type="entry name" value="Ornithine decarboxylase C-terminal domain"/>
    <property type="match status" value="1"/>
</dbReference>
<name>A0A645BA54_9ZZZZ</name>
<sequence>MNGADANATGIYRRHIPLKGAPAYEMLFAPKRCVGLSKAVGEICADVYAVYPPGIPAIVPGEIFDAETAEALNGAVKQVFVYNVY</sequence>
<comment type="caution">
    <text evidence="2">The sequence shown here is derived from an EMBL/GenBank/DDBJ whole genome shotgun (WGS) entry which is preliminary data.</text>
</comment>
<dbReference type="Pfam" id="PF03711">
    <property type="entry name" value="OKR_DC_1_C"/>
    <property type="match status" value="1"/>
</dbReference>
<evidence type="ECO:0000259" key="1">
    <source>
        <dbReference type="Pfam" id="PF03711"/>
    </source>
</evidence>
<evidence type="ECO:0000313" key="2">
    <source>
        <dbReference type="EMBL" id="MPM62315.1"/>
    </source>
</evidence>
<organism evidence="2">
    <name type="scientific">bioreactor metagenome</name>
    <dbReference type="NCBI Taxonomy" id="1076179"/>
    <lineage>
        <taxon>unclassified sequences</taxon>
        <taxon>metagenomes</taxon>
        <taxon>ecological metagenomes</taxon>
    </lineage>
</organism>
<dbReference type="AlphaFoldDB" id="A0A645BA54"/>
<gene>
    <name evidence="2" type="ORF">SDC9_109181</name>
</gene>
<reference evidence="2" key="1">
    <citation type="submission" date="2019-08" db="EMBL/GenBank/DDBJ databases">
        <authorList>
            <person name="Kucharzyk K."/>
            <person name="Murdoch R.W."/>
            <person name="Higgins S."/>
            <person name="Loffler F."/>
        </authorList>
    </citation>
    <scope>NUCLEOTIDE SEQUENCE</scope>
</reference>
<feature type="domain" description="Orn/Lys/Arg decarboxylase C-terminal" evidence="1">
    <location>
        <begin position="32"/>
        <end position="71"/>
    </location>
</feature>
<protein>
    <recommendedName>
        <fullName evidence="1">Orn/Lys/Arg decarboxylase C-terminal domain-containing protein</fullName>
    </recommendedName>
</protein>
<dbReference type="InterPro" id="IPR036633">
    <property type="entry name" value="Prn/Lys/Arg_de-COase_C_sf"/>
</dbReference>
<dbReference type="Gene3D" id="3.90.100.10">
    <property type="entry name" value="Orn/Lys/Arg decarboxylase, C-terminal domain"/>
    <property type="match status" value="1"/>
</dbReference>